<dbReference type="EMBL" id="LSYS01003456">
    <property type="protein sequence ID" value="OPJ82685.1"/>
    <property type="molecule type" value="Genomic_DNA"/>
</dbReference>
<feature type="compositionally biased region" description="Polar residues" evidence="1">
    <location>
        <begin position="62"/>
        <end position="75"/>
    </location>
</feature>
<protein>
    <submittedName>
        <fullName evidence="2">Uncharacterized protein</fullName>
    </submittedName>
</protein>
<comment type="caution">
    <text evidence="2">The sequence shown here is derived from an EMBL/GenBank/DDBJ whole genome shotgun (WGS) entry which is preliminary data.</text>
</comment>
<evidence type="ECO:0000313" key="3">
    <source>
        <dbReference type="Proteomes" id="UP000190648"/>
    </source>
</evidence>
<evidence type="ECO:0000313" key="2">
    <source>
        <dbReference type="EMBL" id="OPJ82685.1"/>
    </source>
</evidence>
<reference evidence="2 3" key="1">
    <citation type="submission" date="2016-02" db="EMBL/GenBank/DDBJ databases">
        <title>Band-tailed pigeon sequencing and assembly.</title>
        <authorList>
            <person name="Soares A.E."/>
            <person name="Novak B.J."/>
            <person name="Rice E.S."/>
            <person name="O'Connell B."/>
            <person name="Chang D."/>
            <person name="Weber S."/>
            <person name="Shapiro B."/>
        </authorList>
    </citation>
    <scope>NUCLEOTIDE SEQUENCE [LARGE SCALE GENOMIC DNA]</scope>
    <source>
        <strain evidence="2">BTP2013</strain>
        <tissue evidence="2">Blood</tissue>
    </source>
</reference>
<evidence type="ECO:0000256" key="1">
    <source>
        <dbReference type="SAM" id="MobiDB-lite"/>
    </source>
</evidence>
<organism evidence="2 3">
    <name type="scientific">Patagioenas fasciata monilis</name>
    <dbReference type="NCBI Taxonomy" id="372326"/>
    <lineage>
        <taxon>Eukaryota</taxon>
        <taxon>Metazoa</taxon>
        <taxon>Chordata</taxon>
        <taxon>Craniata</taxon>
        <taxon>Vertebrata</taxon>
        <taxon>Euteleostomi</taxon>
        <taxon>Archelosauria</taxon>
        <taxon>Archosauria</taxon>
        <taxon>Dinosauria</taxon>
        <taxon>Saurischia</taxon>
        <taxon>Theropoda</taxon>
        <taxon>Coelurosauria</taxon>
        <taxon>Aves</taxon>
        <taxon>Neognathae</taxon>
        <taxon>Neoaves</taxon>
        <taxon>Columbimorphae</taxon>
        <taxon>Columbiformes</taxon>
        <taxon>Columbidae</taxon>
        <taxon>Patagioenas</taxon>
    </lineage>
</organism>
<dbReference type="AlphaFoldDB" id="A0A1V4KE68"/>
<accession>A0A1V4KE68</accession>
<feature type="region of interest" description="Disordered" evidence="1">
    <location>
        <begin position="1"/>
        <end position="21"/>
    </location>
</feature>
<gene>
    <name evidence="2" type="ORF">AV530_004814</name>
</gene>
<name>A0A1V4KE68_PATFA</name>
<keyword evidence="3" id="KW-1185">Reference proteome</keyword>
<feature type="region of interest" description="Disordered" evidence="1">
    <location>
        <begin position="45"/>
        <end position="75"/>
    </location>
</feature>
<proteinExistence type="predicted"/>
<sequence length="75" mass="8252">MTTLCVETPPPAPSSSDLPELHPRLFPSTIPAVISQARFAKSILRQPRAERPRPPALAPRQYQSVPVSREASQSH</sequence>
<dbReference type="Proteomes" id="UP000190648">
    <property type="component" value="Unassembled WGS sequence"/>
</dbReference>